<dbReference type="EMBL" id="CADCTV010000419">
    <property type="protein sequence ID" value="CAA9327567.1"/>
    <property type="molecule type" value="Genomic_DNA"/>
</dbReference>
<protein>
    <submittedName>
        <fullName evidence="2">Cysteine desulfurase</fullName>
        <ecNumber evidence="2">2.8.1.7</ecNumber>
    </submittedName>
</protein>
<evidence type="ECO:0000313" key="2">
    <source>
        <dbReference type="EMBL" id="CAA9327567.1"/>
    </source>
</evidence>
<keyword evidence="2" id="KW-0808">Transferase</keyword>
<accession>A0A6J4L9K6</accession>
<feature type="non-terminal residue" evidence="2">
    <location>
        <position position="1"/>
    </location>
</feature>
<evidence type="ECO:0000256" key="1">
    <source>
        <dbReference type="SAM" id="MobiDB-lite"/>
    </source>
</evidence>
<organism evidence="2">
    <name type="scientific">uncultured Gemmatimonadota bacterium</name>
    <dbReference type="NCBI Taxonomy" id="203437"/>
    <lineage>
        <taxon>Bacteria</taxon>
        <taxon>Pseudomonadati</taxon>
        <taxon>Gemmatimonadota</taxon>
        <taxon>environmental samples</taxon>
    </lineage>
</organism>
<feature type="compositionally biased region" description="Low complexity" evidence="1">
    <location>
        <begin position="346"/>
        <end position="369"/>
    </location>
</feature>
<reference evidence="2" key="1">
    <citation type="submission" date="2020-02" db="EMBL/GenBank/DDBJ databases">
        <authorList>
            <person name="Meier V. D."/>
        </authorList>
    </citation>
    <scope>NUCLEOTIDE SEQUENCE</scope>
    <source>
        <strain evidence="2">AVDCRST_MAG89</strain>
    </source>
</reference>
<feature type="region of interest" description="Disordered" evidence="1">
    <location>
        <begin position="26"/>
        <end position="214"/>
    </location>
</feature>
<feature type="compositionally biased region" description="Basic and acidic residues" evidence="1">
    <location>
        <begin position="375"/>
        <end position="384"/>
    </location>
</feature>
<dbReference type="GO" id="GO:0031071">
    <property type="term" value="F:cysteine desulfurase activity"/>
    <property type="evidence" value="ECO:0007669"/>
    <property type="project" value="UniProtKB-EC"/>
</dbReference>
<feature type="compositionally biased region" description="Low complexity" evidence="1">
    <location>
        <begin position="26"/>
        <end position="38"/>
    </location>
</feature>
<feature type="compositionally biased region" description="Basic and acidic residues" evidence="1">
    <location>
        <begin position="72"/>
        <end position="94"/>
    </location>
</feature>
<gene>
    <name evidence="2" type="ORF">AVDCRST_MAG89-1971</name>
</gene>
<name>A0A6J4L9K6_9BACT</name>
<dbReference type="EC" id="2.8.1.7" evidence="2"/>
<sequence length="390" mass="39857">AHGPAADRLPRAARLRVRVRRQVAVPERGLGGAAPRAGAARHRRVQPAALQPARPARRRLRAHAGPLPPGRGRADRRGRGRDRAAAQHQLRPEPGRAVPAAGARQAGDRQRPRVPGEHVSLAGAAAAARRAGGRGPGGFPRQPRRGAHPGRAGARRRGAGGALGRAVHQRLAGGRRIDRPCLPRARRLVRGGRHPGAGPASPGRGRLERRRAGDGRAEVALLPLRHGVHVRAARARRTDGAAGGGLDGHGGVGRPGARAGLSRGMGAGRAPVRGGHAAVAGLRGDGRVAGASGGGRPRADPRARAGIAGPAGGVPGRARGADRQRPAAGAPVGDLFLPPGGRGGRLPRALPGRRGMRAARGGRPAFRAPVQSARGRGDGDERAGWVDAAM</sequence>
<feature type="compositionally biased region" description="Basic residues" evidence="1">
    <location>
        <begin position="184"/>
        <end position="193"/>
    </location>
</feature>
<dbReference type="AlphaFoldDB" id="A0A6J4L9K6"/>
<proteinExistence type="predicted"/>
<feature type="non-terminal residue" evidence="2">
    <location>
        <position position="390"/>
    </location>
</feature>
<feature type="compositionally biased region" description="Basic and acidic residues" evidence="1">
    <location>
        <begin position="106"/>
        <end position="116"/>
    </location>
</feature>
<feature type="compositionally biased region" description="Basic residues" evidence="1">
    <location>
        <begin position="142"/>
        <end position="158"/>
    </location>
</feature>
<feature type="region of interest" description="Disordered" evidence="1">
    <location>
        <begin position="288"/>
        <end position="390"/>
    </location>
</feature>